<gene>
    <name evidence="5" type="ORF">EJ903_18395</name>
</gene>
<evidence type="ECO:0000256" key="3">
    <source>
        <dbReference type="PROSITE-ProRule" id="PRU00284"/>
    </source>
</evidence>
<accession>A0A3S0R6V3</accession>
<keyword evidence="6" id="KW-1185">Reference proteome</keyword>
<dbReference type="InterPro" id="IPR013702">
    <property type="entry name" value="FIST_domain_N"/>
</dbReference>
<dbReference type="PRINTS" id="PR00260">
    <property type="entry name" value="CHEMTRNSDUCR"/>
</dbReference>
<feature type="domain" description="Methyl-accepting transducer" evidence="4">
    <location>
        <begin position="537"/>
        <end position="686"/>
    </location>
</feature>
<dbReference type="PANTHER" id="PTHR32089:SF112">
    <property type="entry name" value="LYSOZYME-LIKE PROTEIN-RELATED"/>
    <property type="match status" value="1"/>
</dbReference>
<evidence type="ECO:0000256" key="1">
    <source>
        <dbReference type="ARBA" id="ARBA00023224"/>
    </source>
</evidence>
<keyword evidence="1 3" id="KW-0807">Transducer</keyword>
<dbReference type="GO" id="GO:0016301">
    <property type="term" value="F:kinase activity"/>
    <property type="evidence" value="ECO:0007669"/>
    <property type="project" value="UniProtKB-KW"/>
</dbReference>
<evidence type="ECO:0000313" key="6">
    <source>
        <dbReference type="Proteomes" id="UP000277007"/>
    </source>
</evidence>
<dbReference type="SUPFAM" id="SSF58104">
    <property type="entry name" value="Methyl-accepting chemotaxis protein (MCP) signaling domain"/>
    <property type="match status" value="1"/>
</dbReference>
<evidence type="ECO:0000313" key="5">
    <source>
        <dbReference type="EMBL" id="RTR17190.1"/>
    </source>
</evidence>
<dbReference type="GO" id="GO:0007165">
    <property type="term" value="P:signal transduction"/>
    <property type="evidence" value="ECO:0007669"/>
    <property type="project" value="UniProtKB-KW"/>
</dbReference>
<dbReference type="GO" id="GO:0006935">
    <property type="term" value="P:chemotaxis"/>
    <property type="evidence" value="ECO:0007669"/>
    <property type="project" value="InterPro"/>
</dbReference>
<dbReference type="InterPro" id="IPR004090">
    <property type="entry name" value="Chemotax_Me-accpt_rcpt"/>
</dbReference>
<name>A0A3S0R6V3_9PROT</name>
<dbReference type="Gene3D" id="1.10.287.950">
    <property type="entry name" value="Methyl-accepting chemotaxis protein"/>
    <property type="match status" value="1"/>
</dbReference>
<dbReference type="AlphaFoldDB" id="A0A3S0R6V3"/>
<dbReference type="SMART" id="SM01204">
    <property type="entry name" value="FIST_C"/>
    <property type="match status" value="1"/>
</dbReference>
<keyword evidence="5" id="KW-0808">Transferase</keyword>
<evidence type="ECO:0000256" key="2">
    <source>
        <dbReference type="ARBA" id="ARBA00029447"/>
    </source>
</evidence>
<dbReference type="Pfam" id="PF00015">
    <property type="entry name" value="MCPsignal"/>
    <property type="match status" value="1"/>
</dbReference>
<sequence>MFSGLVSKFFSNERDGVIGVGNGPSIDHPLAPARPDQGVETDPMIRVVHTTLAEMSAGQGDAHGTGWDAPALVLGFVSPFVDFRAATAAIRARFADGTKLIVMTTAGELCSSDRCGIYVPSLDGRDDVVLQMFSTSLISDLSIHTIPLLCQDIRKGRLTMTHEQRVDAIRAQLDGIDPSFRIDSRDTLALTFIEGLSVSENYLMEAVYQSGRFPVLFLGGSAGGTLDMRGTSLFDGQRVLENHAVIAFARVADGKRFGVFKTQNFRRTGTSFAVLEADEAQRTLTSVFDPKSREIVNIIDALCLRFGCKPDGIAQHMAKHTFAIELDGELFVRSVSGIDVENGKVNFYCGVRAGEELFLAEVTDLAEQTDRDFRAFLAGKPRPLGGVLYDCVLRRLKNTDALRQMTAFDGCSVGGFSCFGELMGINSNETLTSVFFFDCSSGEPFADKTIDNFPIFYGKFQSYFTKIRLRRMELLNQIRRHLIHHLMDQVNSAKSVGEFAEMTGGYSERIDRMLTVVRSALSNHADNFEGHNQRKLELAAEFERLRGVLRSVEGVLAVIDSIAGQTNLLALNATIEAARVGEAGKGFAVVAAEVRKLANDTKLALGKTQDAMLRIGASVDSLGQKIQDTEVRLDDVALENATLISQVDTVLSEIDLVRESVNTVTTNVRGQADALRDTQQYAERLKLIDALL</sequence>
<dbReference type="SMART" id="SM00283">
    <property type="entry name" value="MA"/>
    <property type="match status" value="1"/>
</dbReference>
<dbReference type="Pfam" id="PF10442">
    <property type="entry name" value="FIST_C"/>
    <property type="match status" value="1"/>
</dbReference>
<dbReference type="PROSITE" id="PS50111">
    <property type="entry name" value="CHEMOTAXIS_TRANSDUC_2"/>
    <property type="match status" value="1"/>
</dbReference>
<dbReference type="Pfam" id="PF08495">
    <property type="entry name" value="FIST"/>
    <property type="match status" value="1"/>
</dbReference>
<dbReference type="OrthoDB" id="9807948at2"/>
<reference evidence="5 6" key="1">
    <citation type="submission" date="2018-12" db="EMBL/GenBank/DDBJ databases">
        <authorList>
            <person name="Yang Y."/>
        </authorList>
    </citation>
    <scope>NUCLEOTIDE SEQUENCE [LARGE SCALE GENOMIC DNA]</scope>
    <source>
        <strain evidence="5 6">L-25-5w-1</strain>
    </source>
</reference>
<comment type="caution">
    <text evidence="5">The sequence shown here is derived from an EMBL/GenBank/DDBJ whole genome shotgun (WGS) entry which is preliminary data.</text>
</comment>
<proteinExistence type="inferred from homology"/>
<dbReference type="PANTHER" id="PTHR32089">
    <property type="entry name" value="METHYL-ACCEPTING CHEMOTAXIS PROTEIN MCPB"/>
    <property type="match status" value="1"/>
</dbReference>
<evidence type="ECO:0000259" key="4">
    <source>
        <dbReference type="PROSITE" id="PS50111"/>
    </source>
</evidence>
<comment type="similarity">
    <text evidence="2">Belongs to the methyl-accepting chemotaxis (MCP) protein family.</text>
</comment>
<dbReference type="InterPro" id="IPR004089">
    <property type="entry name" value="MCPsignal_dom"/>
</dbReference>
<dbReference type="EMBL" id="RXMA01000020">
    <property type="protein sequence ID" value="RTR17190.1"/>
    <property type="molecule type" value="Genomic_DNA"/>
</dbReference>
<protein>
    <submittedName>
        <fullName evidence="5">Histidine kinase</fullName>
    </submittedName>
</protein>
<dbReference type="GO" id="GO:0004888">
    <property type="term" value="F:transmembrane signaling receptor activity"/>
    <property type="evidence" value="ECO:0007669"/>
    <property type="project" value="InterPro"/>
</dbReference>
<organism evidence="5 6">
    <name type="scientific">Azospirillum griseum</name>
    <dbReference type="NCBI Taxonomy" id="2496639"/>
    <lineage>
        <taxon>Bacteria</taxon>
        <taxon>Pseudomonadati</taxon>
        <taxon>Pseudomonadota</taxon>
        <taxon>Alphaproteobacteria</taxon>
        <taxon>Rhodospirillales</taxon>
        <taxon>Azospirillaceae</taxon>
        <taxon>Azospirillum</taxon>
    </lineage>
</organism>
<dbReference type="SMART" id="SM00897">
    <property type="entry name" value="FIST"/>
    <property type="match status" value="1"/>
</dbReference>
<dbReference type="GO" id="GO:0016020">
    <property type="term" value="C:membrane"/>
    <property type="evidence" value="ECO:0007669"/>
    <property type="project" value="InterPro"/>
</dbReference>
<dbReference type="InterPro" id="IPR019494">
    <property type="entry name" value="FIST_C"/>
</dbReference>
<dbReference type="Proteomes" id="UP000277007">
    <property type="component" value="Unassembled WGS sequence"/>
</dbReference>
<keyword evidence="5" id="KW-0418">Kinase</keyword>